<dbReference type="AlphaFoldDB" id="B8AHV6"/>
<dbReference type="Proteomes" id="UP000007015">
    <property type="component" value="Chromosome 2"/>
</dbReference>
<dbReference type="EMBL" id="CM000127">
    <property type="protein sequence ID" value="EEC73160.1"/>
    <property type="molecule type" value="Genomic_DNA"/>
</dbReference>
<sequence>MTTRAQTARASSSSFRRRASSSPIVQAGGAPRRRVEDGLQIGRGPGGSLEQRLGGGNAETVAVSGGEAQGDGPASGVKACSRQRGRITMISSYPLHKHRFVTETLVEPCTNRWWHLNRMKNDGNSTTDLSTQSGFFVSANALRCSREGASDAVGERGDDPGAWPYCFLSFASSSNEGHGDLLEQHGNSGWYKPQDRCT</sequence>
<accession>B8AHV6</accession>
<evidence type="ECO:0000313" key="3">
    <source>
        <dbReference type="Proteomes" id="UP000007015"/>
    </source>
</evidence>
<dbReference type="HOGENOM" id="CLU_1380114_0_0_1"/>
<reference evidence="2 3" key="1">
    <citation type="journal article" date="2005" name="PLoS Biol.">
        <title>The genomes of Oryza sativa: a history of duplications.</title>
        <authorList>
            <person name="Yu J."/>
            <person name="Wang J."/>
            <person name="Lin W."/>
            <person name="Li S."/>
            <person name="Li H."/>
            <person name="Zhou J."/>
            <person name="Ni P."/>
            <person name="Dong W."/>
            <person name="Hu S."/>
            <person name="Zeng C."/>
            <person name="Zhang J."/>
            <person name="Zhang Y."/>
            <person name="Li R."/>
            <person name="Xu Z."/>
            <person name="Li S."/>
            <person name="Li X."/>
            <person name="Zheng H."/>
            <person name="Cong L."/>
            <person name="Lin L."/>
            <person name="Yin J."/>
            <person name="Geng J."/>
            <person name="Li G."/>
            <person name="Shi J."/>
            <person name="Liu J."/>
            <person name="Lv H."/>
            <person name="Li J."/>
            <person name="Wang J."/>
            <person name="Deng Y."/>
            <person name="Ran L."/>
            <person name="Shi X."/>
            <person name="Wang X."/>
            <person name="Wu Q."/>
            <person name="Li C."/>
            <person name="Ren X."/>
            <person name="Wang J."/>
            <person name="Wang X."/>
            <person name="Li D."/>
            <person name="Liu D."/>
            <person name="Zhang X."/>
            <person name="Ji Z."/>
            <person name="Zhao W."/>
            <person name="Sun Y."/>
            <person name="Zhang Z."/>
            <person name="Bao J."/>
            <person name="Han Y."/>
            <person name="Dong L."/>
            <person name="Ji J."/>
            <person name="Chen P."/>
            <person name="Wu S."/>
            <person name="Liu J."/>
            <person name="Xiao Y."/>
            <person name="Bu D."/>
            <person name="Tan J."/>
            <person name="Yang L."/>
            <person name="Ye C."/>
            <person name="Zhang J."/>
            <person name="Xu J."/>
            <person name="Zhou Y."/>
            <person name="Yu Y."/>
            <person name="Zhang B."/>
            <person name="Zhuang S."/>
            <person name="Wei H."/>
            <person name="Liu B."/>
            <person name="Lei M."/>
            <person name="Yu H."/>
            <person name="Li Y."/>
            <person name="Xu H."/>
            <person name="Wei S."/>
            <person name="He X."/>
            <person name="Fang L."/>
            <person name="Zhang Z."/>
            <person name="Zhang Y."/>
            <person name="Huang X."/>
            <person name="Su Z."/>
            <person name="Tong W."/>
            <person name="Li J."/>
            <person name="Tong Z."/>
            <person name="Li S."/>
            <person name="Ye J."/>
            <person name="Wang L."/>
            <person name="Fang L."/>
            <person name="Lei T."/>
            <person name="Chen C."/>
            <person name="Chen H."/>
            <person name="Xu Z."/>
            <person name="Li H."/>
            <person name="Huang H."/>
            <person name="Zhang F."/>
            <person name="Xu H."/>
            <person name="Li N."/>
            <person name="Zhao C."/>
            <person name="Li S."/>
            <person name="Dong L."/>
            <person name="Huang Y."/>
            <person name="Li L."/>
            <person name="Xi Y."/>
            <person name="Qi Q."/>
            <person name="Li W."/>
            <person name="Zhang B."/>
            <person name="Hu W."/>
            <person name="Zhang Y."/>
            <person name="Tian X."/>
            <person name="Jiao Y."/>
            <person name="Liang X."/>
            <person name="Jin J."/>
            <person name="Gao L."/>
            <person name="Zheng W."/>
            <person name="Hao B."/>
            <person name="Liu S."/>
            <person name="Wang W."/>
            <person name="Yuan L."/>
            <person name="Cao M."/>
            <person name="McDermott J."/>
            <person name="Samudrala R."/>
            <person name="Wang J."/>
            <person name="Wong G.K."/>
            <person name="Yang H."/>
        </authorList>
    </citation>
    <scope>NUCLEOTIDE SEQUENCE [LARGE SCALE GENOMIC DNA]</scope>
    <source>
        <strain evidence="3">cv. 93-11</strain>
    </source>
</reference>
<keyword evidence="3" id="KW-1185">Reference proteome</keyword>
<gene>
    <name evidence="2" type="ORF">OsI_07198</name>
</gene>
<dbReference type="Gramene" id="BGIOSGA008201-TA">
    <property type="protein sequence ID" value="BGIOSGA008201-PA"/>
    <property type="gene ID" value="BGIOSGA008201"/>
</dbReference>
<name>B8AHV6_ORYSI</name>
<feature type="compositionally biased region" description="Low complexity" evidence="1">
    <location>
        <begin position="1"/>
        <end position="14"/>
    </location>
</feature>
<evidence type="ECO:0000256" key="1">
    <source>
        <dbReference type="SAM" id="MobiDB-lite"/>
    </source>
</evidence>
<feature type="region of interest" description="Disordered" evidence="1">
    <location>
        <begin position="1"/>
        <end position="79"/>
    </location>
</feature>
<organism evidence="2 3">
    <name type="scientific">Oryza sativa subsp. indica</name>
    <name type="common">Rice</name>
    <dbReference type="NCBI Taxonomy" id="39946"/>
    <lineage>
        <taxon>Eukaryota</taxon>
        <taxon>Viridiplantae</taxon>
        <taxon>Streptophyta</taxon>
        <taxon>Embryophyta</taxon>
        <taxon>Tracheophyta</taxon>
        <taxon>Spermatophyta</taxon>
        <taxon>Magnoliopsida</taxon>
        <taxon>Liliopsida</taxon>
        <taxon>Poales</taxon>
        <taxon>Poaceae</taxon>
        <taxon>BOP clade</taxon>
        <taxon>Oryzoideae</taxon>
        <taxon>Oryzeae</taxon>
        <taxon>Oryzinae</taxon>
        <taxon>Oryza</taxon>
        <taxon>Oryza sativa</taxon>
    </lineage>
</organism>
<feature type="compositionally biased region" description="Gly residues" evidence="1">
    <location>
        <begin position="41"/>
        <end position="57"/>
    </location>
</feature>
<protein>
    <submittedName>
        <fullName evidence="2">Uncharacterized protein</fullName>
    </submittedName>
</protein>
<proteinExistence type="predicted"/>
<evidence type="ECO:0000313" key="2">
    <source>
        <dbReference type="EMBL" id="EEC73160.1"/>
    </source>
</evidence>